<reference evidence="1 2" key="1">
    <citation type="submission" date="2019-08" db="EMBL/GenBank/DDBJ databases">
        <title>Whole genome of Aphis craccivora.</title>
        <authorList>
            <person name="Voronova N.V."/>
            <person name="Shulinski R.S."/>
            <person name="Bandarenka Y.V."/>
            <person name="Zhorov D.G."/>
            <person name="Warner D."/>
        </authorList>
    </citation>
    <scope>NUCLEOTIDE SEQUENCE [LARGE SCALE GENOMIC DNA]</scope>
    <source>
        <strain evidence="1">180601</strain>
        <tissue evidence="1">Whole Body</tissue>
    </source>
</reference>
<proteinExistence type="predicted"/>
<accession>A0A6G0XYG9</accession>
<gene>
    <name evidence="1" type="ORF">FWK35_00022687</name>
</gene>
<name>A0A6G0XYG9_APHCR</name>
<dbReference type="SUPFAM" id="SSF53098">
    <property type="entry name" value="Ribonuclease H-like"/>
    <property type="match status" value="1"/>
</dbReference>
<dbReference type="Proteomes" id="UP000478052">
    <property type="component" value="Unassembled WGS sequence"/>
</dbReference>
<organism evidence="1 2">
    <name type="scientific">Aphis craccivora</name>
    <name type="common">Cowpea aphid</name>
    <dbReference type="NCBI Taxonomy" id="307492"/>
    <lineage>
        <taxon>Eukaryota</taxon>
        <taxon>Metazoa</taxon>
        <taxon>Ecdysozoa</taxon>
        <taxon>Arthropoda</taxon>
        <taxon>Hexapoda</taxon>
        <taxon>Insecta</taxon>
        <taxon>Pterygota</taxon>
        <taxon>Neoptera</taxon>
        <taxon>Paraneoptera</taxon>
        <taxon>Hemiptera</taxon>
        <taxon>Sternorrhyncha</taxon>
        <taxon>Aphidomorpha</taxon>
        <taxon>Aphidoidea</taxon>
        <taxon>Aphididae</taxon>
        <taxon>Aphidini</taxon>
        <taxon>Aphis</taxon>
        <taxon>Aphis</taxon>
    </lineage>
</organism>
<evidence type="ECO:0000313" key="2">
    <source>
        <dbReference type="Proteomes" id="UP000478052"/>
    </source>
</evidence>
<protein>
    <submittedName>
        <fullName evidence="1">Zinc finger BED domain-containing protein 1-like</fullName>
    </submittedName>
</protein>
<dbReference type="AlphaFoldDB" id="A0A6G0XYG9"/>
<sequence>MTASLVIFIVQGLYKVCNNLLKMNLSPRALLIAKQLISTMDARDDPRFKHLPFSNVSSVKSEVIENLTHIIRKKEQTSDQLDINIQQTSLPISDLSIWSEIDNNVSKFTPLGTAKSRAIVEIQRYMDDVVIARNQDPFKWWKDQRYNYPNLNDLYSIITNR</sequence>
<evidence type="ECO:0000313" key="1">
    <source>
        <dbReference type="EMBL" id="KAF0745806.1"/>
    </source>
</evidence>
<dbReference type="EMBL" id="VUJU01007435">
    <property type="protein sequence ID" value="KAF0745806.1"/>
    <property type="molecule type" value="Genomic_DNA"/>
</dbReference>
<feature type="non-terminal residue" evidence="1">
    <location>
        <position position="161"/>
    </location>
</feature>
<dbReference type="OrthoDB" id="10064099at2759"/>
<dbReference type="InterPro" id="IPR012337">
    <property type="entry name" value="RNaseH-like_sf"/>
</dbReference>
<keyword evidence="2" id="KW-1185">Reference proteome</keyword>
<comment type="caution">
    <text evidence="1">The sequence shown here is derived from an EMBL/GenBank/DDBJ whole genome shotgun (WGS) entry which is preliminary data.</text>
</comment>